<organism evidence="2">
    <name type="scientific">Aphanomyces astaci</name>
    <name type="common">Crayfish plague agent</name>
    <dbReference type="NCBI Taxonomy" id="112090"/>
    <lineage>
        <taxon>Eukaryota</taxon>
        <taxon>Sar</taxon>
        <taxon>Stramenopiles</taxon>
        <taxon>Oomycota</taxon>
        <taxon>Saprolegniomycetes</taxon>
        <taxon>Saprolegniales</taxon>
        <taxon>Verrucalvaceae</taxon>
        <taxon>Aphanomyces</taxon>
    </lineage>
</organism>
<feature type="compositionally biased region" description="Pro residues" evidence="1">
    <location>
        <begin position="47"/>
        <end position="57"/>
    </location>
</feature>
<dbReference type="RefSeq" id="XP_009832450.1">
    <property type="nucleotide sequence ID" value="XM_009834148.1"/>
</dbReference>
<protein>
    <submittedName>
        <fullName evidence="2">Uncharacterized protein</fullName>
    </submittedName>
</protein>
<proteinExistence type="predicted"/>
<dbReference type="VEuPathDB" id="FungiDB:H257_08318"/>
<feature type="region of interest" description="Disordered" evidence="1">
    <location>
        <begin position="189"/>
        <end position="228"/>
    </location>
</feature>
<reference evidence="2" key="1">
    <citation type="submission" date="2013-12" db="EMBL/GenBank/DDBJ databases">
        <title>The Genome Sequence of Aphanomyces astaci APO3.</title>
        <authorList>
            <consortium name="The Broad Institute Genomics Platform"/>
            <person name="Russ C."/>
            <person name="Tyler B."/>
            <person name="van West P."/>
            <person name="Dieguez-Uribeondo J."/>
            <person name="Young S.K."/>
            <person name="Zeng Q."/>
            <person name="Gargeya S."/>
            <person name="Fitzgerald M."/>
            <person name="Abouelleil A."/>
            <person name="Alvarado L."/>
            <person name="Chapman S.B."/>
            <person name="Gainer-Dewar J."/>
            <person name="Goldberg J."/>
            <person name="Griggs A."/>
            <person name="Gujja S."/>
            <person name="Hansen M."/>
            <person name="Howarth C."/>
            <person name="Imamovic A."/>
            <person name="Ireland A."/>
            <person name="Larimer J."/>
            <person name="McCowan C."/>
            <person name="Murphy C."/>
            <person name="Pearson M."/>
            <person name="Poon T.W."/>
            <person name="Priest M."/>
            <person name="Roberts A."/>
            <person name="Saif S."/>
            <person name="Shea T."/>
            <person name="Sykes S."/>
            <person name="Wortman J."/>
            <person name="Nusbaum C."/>
            <person name="Birren B."/>
        </authorList>
    </citation>
    <scope>NUCLEOTIDE SEQUENCE [LARGE SCALE GENOMIC DNA]</scope>
    <source>
        <strain evidence="2">APO3</strain>
    </source>
</reference>
<name>W4GGP2_APHAT</name>
<feature type="compositionally biased region" description="Polar residues" evidence="1">
    <location>
        <begin position="189"/>
        <end position="219"/>
    </location>
</feature>
<dbReference type="AlphaFoldDB" id="W4GGP2"/>
<sequence>MLLSLESLRTKFGWSRHTLQRFAPIWDAIPTAVPPNPPPALQQQTLPCPPRPAGQPLPLPLPPPLRSSLPYLAHPLGRTFFVPTPGYETLHIPVHAMLVIPHHLTHQDGQPPTLSYRIGQRNKIAVTFWHELRKDSDIWYSPTPREARGRHRLVSITDCAVLIGNLLPTSRDQRHKFIPWTDTSWTDTRTHITHSGKNNRSLIASTARGTTDRTQSPTGRQPAQQATPACTACHRLADTTLCPDCGQ</sequence>
<evidence type="ECO:0000313" key="2">
    <source>
        <dbReference type="EMBL" id="ETV78113.1"/>
    </source>
</evidence>
<evidence type="ECO:0000256" key="1">
    <source>
        <dbReference type="SAM" id="MobiDB-lite"/>
    </source>
</evidence>
<accession>W4GGP2</accession>
<dbReference type="GeneID" id="20810314"/>
<gene>
    <name evidence="2" type="ORF">H257_08318</name>
</gene>
<feature type="region of interest" description="Disordered" evidence="1">
    <location>
        <begin position="36"/>
        <end position="57"/>
    </location>
</feature>
<dbReference type="EMBL" id="KI913131">
    <property type="protein sequence ID" value="ETV78113.1"/>
    <property type="molecule type" value="Genomic_DNA"/>
</dbReference>